<proteinExistence type="predicted"/>
<dbReference type="SUPFAM" id="SSF158997">
    <property type="entry name" value="Trm112p-like"/>
    <property type="match status" value="1"/>
</dbReference>
<accession>X0XZJ4</accession>
<dbReference type="EMBL" id="BARS01042553">
    <property type="protein sequence ID" value="GAG30126.1"/>
    <property type="molecule type" value="Genomic_DNA"/>
</dbReference>
<sequence length="172" mass="17386">MLLDLSEALACPACGPPQGVIVLVERMEDRRVIDGRLDCPVCEARFPLRDGVVDFGAAPDPERSVPAADPEDAVTAAALLGIRHGRGLVVVGSGLGAAAAQISSLCGGCEVVWLEPRGLPADNSTEPGRVMAPGQGAVTSLLGGQAGMIPLLSEKAIGVALEGGGEEILAEA</sequence>
<organism evidence="1">
    <name type="scientific">marine sediment metagenome</name>
    <dbReference type="NCBI Taxonomy" id="412755"/>
    <lineage>
        <taxon>unclassified sequences</taxon>
        <taxon>metagenomes</taxon>
        <taxon>ecological metagenomes</taxon>
    </lineage>
</organism>
<name>X0XZJ4_9ZZZZ</name>
<gene>
    <name evidence="1" type="ORF">S01H1_64549</name>
</gene>
<dbReference type="AlphaFoldDB" id="X0XZJ4"/>
<evidence type="ECO:0008006" key="2">
    <source>
        <dbReference type="Google" id="ProtNLM"/>
    </source>
</evidence>
<feature type="non-terminal residue" evidence="1">
    <location>
        <position position="172"/>
    </location>
</feature>
<protein>
    <recommendedName>
        <fullName evidence="2">Trm112 family protein</fullName>
    </recommendedName>
</protein>
<comment type="caution">
    <text evidence="1">The sequence shown here is derived from an EMBL/GenBank/DDBJ whole genome shotgun (WGS) entry which is preliminary data.</text>
</comment>
<reference evidence="1" key="1">
    <citation type="journal article" date="2014" name="Front. Microbiol.">
        <title>High frequency of phylogenetically diverse reductive dehalogenase-homologous genes in deep subseafloor sedimentary metagenomes.</title>
        <authorList>
            <person name="Kawai M."/>
            <person name="Futagami T."/>
            <person name="Toyoda A."/>
            <person name="Takaki Y."/>
            <person name="Nishi S."/>
            <person name="Hori S."/>
            <person name="Arai W."/>
            <person name="Tsubouchi T."/>
            <person name="Morono Y."/>
            <person name="Uchiyama I."/>
            <person name="Ito T."/>
            <person name="Fujiyama A."/>
            <person name="Inagaki F."/>
            <person name="Takami H."/>
        </authorList>
    </citation>
    <scope>NUCLEOTIDE SEQUENCE</scope>
    <source>
        <strain evidence="1">Expedition CK06-06</strain>
    </source>
</reference>
<evidence type="ECO:0000313" key="1">
    <source>
        <dbReference type="EMBL" id="GAG30126.1"/>
    </source>
</evidence>